<feature type="transmembrane region" description="Helical" evidence="1">
    <location>
        <begin position="63"/>
        <end position="83"/>
    </location>
</feature>
<feature type="transmembrane region" description="Helical" evidence="1">
    <location>
        <begin position="236"/>
        <end position="255"/>
    </location>
</feature>
<keyword evidence="3" id="KW-1185">Reference proteome</keyword>
<keyword evidence="1" id="KW-0812">Transmembrane</keyword>
<feature type="transmembrane region" description="Helical" evidence="1">
    <location>
        <begin position="33"/>
        <end position="51"/>
    </location>
</feature>
<gene>
    <name evidence="2" type="ORF">SELMODRAFT_415821</name>
</gene>
<evidence type="ECO:0000256" key="1">
    <source>
        <dbReference type="SAM" id="Phobius"/>
    </source>
</evidence>
<name>D8RXC3_SELML</name>
<evidence type="ECO:0000313" key="3">
    <source>
        <dbReference type="Proteomes" id="UP000001514"/>
    </source>
</evidence>
<dbReference type="KEGG" id="smo:SELMODRAFT_415821"/>
<dbReference type="InParanoid" id="D8RXC3"/>
<feature type="transmembrane region" description="Helical" evidence="1">
    <location>
        <begin position="267"/>
        <end position="287"/>
    </location>
</feature>
<sequence length="391" mass="46113">MDSRIEEYKDGICHWEKQLTLVQKKLDKRSGEIYQVLGMYFIFEGVVLNILAQLSSKNSCRNWWIPVVVSLITSAVTLVSLVVKQNDCIKLMRKLKKRQDIINYYQNELEDLRRNTDPRRPRLIIRYDNPPNRCMLTILQEFLLPSTQMPKRPTHSEWAAFQYYITDVLKMSSLNIVIVTLTLLNNNSEKFHKMAEAPAPMKIRRNIFKEYREGIRHWEKQQKLVQKRLDSAINQIYQVLGMYFVFVGMVLNMVAHLASMTNSSTKWWIPSSVSLTTSAAALASLILKQNYCIKMMRKLKKREYIVHCYQALVEDMKRNPRRSRKNIFYCNPPNRSISKIGLEFLLQNYMNRIPRSPTREEWAEFQYFVLNCALAAFGVWVSLISRDLMCR</sequence>
<dbReference type="PANTHER" id="PTHR33287">
    <property type="entry name" value="OS03G0453550 PROTEIN"/>
    <property type="match status" value="1"/>
</dbReference>
<keyword evidence="1" id="KW-1133">Transmembrane helix</keyword>
<dbReference type="Gramene" id="EFJ23412">
    <property type="protein sequence ID" value="EFJ23412"/>
    <property type="gene ID" value="SELMODRAFT_415821"/>
</dbReference>
<protein>
    <submittedName>
        <fullName evidence="2">Uncharacterized protein</fullName>
    </submittedName>
</protein>
<dbReference type="AlphaFoldDB" id="D8RXC3"/>
<accession>D8RXC3</accession>
<dbReference type="PANTHER" id="PTHR33287:SF11">
    <property type="entry name" value="OS03G0778400 PROTEIN"/>
    <property type="match status" value="1"/>
</dbReference>
<dbReference type="HOGENOM" id="CLU_706755_0_0_1"/>
<feature type="transmembrane region" description="Helical" evidence="1">
    <location>
        <begin position="365"/>
        <end position="385"/>
    </location>
</feature>
<organism evidence="3">
    <name type="scientific">Selaginella moellendorffii</name>
    <name type="common">Spikemoss</name>
    <dbReference type="NCBI Taxonomy" id="88036"/>
    <lineage>
        <taxon>Eukaryota</taxon>
        <taxon>Viridiplantae</taxon>
        <taxon>Streptophyta</taxon>
        <taxon>Embryophyta</taxon>
        <taxon>Tracheophyta</taxon>
        <taxon>Lycopodiopsida</taxon>
        <taxon>Selaginellales</taxon>
        <taxon>Selaginellaceae</taxon>
        <taxon>Selaginella</taxon>
    </lineage>
</organism>
<keyword evidence="1" id="KW-0472">Membrane</keyword>
<evidence type="ECO:0000313" key="2">
    <source>
        <dbReference type="EMBL" id="EFJ23412.1"/>
    </source>
</evidence>
<reference evidence="2 3" key="1">
    <citation type="journal article" date="2011" name="Science">
        <title>The Selaginella genome identifies genetic changes associated with the evolution of vascular plants.</title>
        <authorList>
            <person name="Banks J.A."/>
            <person name="Nishiyama T."/>
            <person name="Hasebe M."/>
            <person name="Bowman J.L."/>
            <person name="Gribskov M."/>
            <person name="dePamphilis C."/>
            <person name="Albert V.A."/>
            <person name="Aono N."/>
            <person name="Aoyama T."/>
            <person name="Ambrose B.A."/>
            <person name="Ashton N.W."/>
            <person name="Axtell M.J."/>
            <person name="Barker E."/>
            <person name="Barker M.S."/>
            <person name="Bennetzen J.L."/>
            <person name="Bonawitz N.D."/>
            <person name="Chapple C."/>
            <person name="Cheng C."/>
            <person name="Correa L.G."/>
            <person name="Dacre M."/>
            <person name="DeBarry J."/>
            <person name="Dreyer I."/>
            <person name="Elias M."/>
            <person name="Engstrom E.M."/>
            <person name="Estelle M."/>
            <person name="Feng L."/>
            <person name="Finet C."/>
            <person name="Floyd S.K."/>
            <person name="Frommer W.B."/>
            <person name="Fujita T."/>
            <person name="Gramzow L."/>
            <person name="Gutensohn M."/>
            <person name="Harholt J."/>
            <person name="Hattori M."/>
            <person name="Heyl A."/>
            <person name="Hirai T."/>
            <person name="Hiwatashi Y."/>
            <person name="Ishikawa M."/>
            <person name="Iwata M."/>
            <person name="Karol K.G."/>
            <person name="Koehler B."/>
            <person name="Kolukisaoglu U."/>
            <person name="Kubo M."/>
            <person name="Kurata T."/>
            <person name="Lalonde S."/>
            <person name="Li K."/>
            <person name="Li Y."/>
            <person name="Litt A."/>
            <person name="Lyons E."/>
            <person name="Manning G."/>
            <person name="Maruyama T."/>
            <person name="Michael T.P."/>
            <person name="Mikami K."/>
            <person name="Miyazaki S."/>
            <person name="Morinaga S."/>
            <person name="Murata T."/>
            <person name="Mueller-Roeber B."/>
            <person name="Nelson D.R."/>
            <person name="Obara M."/>
            <person name="Oguri Y."/>
            <person name="Olmstead R.G."/>
            <person name="Onodera N."/>
            <person name="Petersen B.L."/>
            <person name="Pils B."/>
            <person name="Prigge M."/>
            <person name="Rensing S.A."/>
            <person name="Riano-Pachon D.M."/>
            <person name="Roberts A.W."/>
            <person name="Sato Y."/>
            <person name="Scheller H.V."/>
            <person name="Schulz B."/>
            <person name="Schulz C."/>
            <person name="Shakirov E.V."/>
            <person name="Shibagaki N."/>
            <person name="Shinohara N."/>
            <person name="Shippen D.E."/>
            <person name="Soerensen I."/>
            <person name="Sotooka R."/>
            <person name="Sugimoto N."/>
            <person name="Sugita M."/>
            <person name="Sumikawa N."/>
            <person name="Tanurdzic M."/>
            <person name="Theissen G."/>
            <person name="Ulvskov P."/>
            <person name="Wakazuki S."/>
            <person name="Weng J.K."/>
            <person name="Willats W.W."/>
            <person name="Wipf D."/>
            <person name="Wolf P.G."/>
            <person name="Yang L."/>
            <person name="Zimmer A.D."/>
            <person name="Zhu Q."/>
            <person name="Mitros T."/>
            <person name="Hellsten U."/>
            <person name="Loque D."/>
            <person name="Otillar R."/>
            <person name="Salamov A."/>
            <person name="Schmutz J."/>
            <person name="Shapiro H."/>
            <person name="Lindquist E."/>
            <person name="Lucas S."/>
            <person name="Rokhsar D."/>
            <person name="Grigoriev I.V."/>
        </authorList>
    </citation>
    <scope>NUCLEOTIDE SEQUENCE [LARGE SCALE GENOMIC DNA]</scope>
</reference>
<proteinExistence type="predicted"/>
<dbReference type="Proteomes" id="UP000001514">
    <property type="component" value="Unassembled WGS sequence"/>
</dbReference>
<dbReference type="EMBL" id="GL377593">
    <property type="protein sequence ID" value="EFJ23412.1"/>
    <property type="molecule type" value="Genomic_DNA"/>
</dbReference>